<dbReference type="EMBL" id="JDVG02000470">
    <property type="protein sequence ID" value="KFB71905.1"/>
    <property type="molecule type" value="Genomic_DNA"/>
</dbReference>
<protein>
    <recommendedName>
        <fullName evidence="3">Type II toxin-antitoxin system HicB family antitoxin</fullName>
    </recommendedName>
</protein>
<dbReference type="InterPro" id="IPR035069">
    <property type="entry name" value="TTHA1013/TTHA0281-like"/>
</dbReference>
<accession>A0A080LW01</accession>
<dbReference type="SUPFAM" id="SSF143100">
    <property type="entry name" value="TTHA1013/TTHA0281-like"/>
    <property type="match status" value="1"/>
</dbReference>
<evidence type="ECO:0000313" key="1">
    <source>
        <dbReference type="EMBL" id="KFB71905.1"/>
    </source>
</evidence>
<name>A0A080LW01_9PROT</name>
<evidence type="ECO:0008006" key="3">
    <source>
        <dbReference type="Google" id="ProtNLM"/>
    </source>
</evidence>
<gene>
    <name evidence="1" type="ORF">AW09_002946</name>
</gene>
<dbReference type="Proteomes" id="UP000020077">
    <property type="component" value="Unassembled WGS sequence"/>
</dbReference>
<dbReference type="AlphaFoldDB" id="A0A080LW01"/>
<organism evidence="1 2">
    <name type="scientific">Candidatus Accumulibacter phosphatis</name>
    <dbReference type="NCBI Taxonomy" id="327160"/>
    <lineage>
        <taxon>Bacteria</taxon>
        <taxon>Pseudomonadati</taxon>
        <taxon>Pseudomonadota</taxon>
        <taxon>Betaproteobacteria</taxon>
        <taxon>Candidatus Accumulibacter</taxon>
    </lineage>
</organism>
<dbReference type="Gene3D" id="3.30.160.250">
    <property type="match status" value="1"/>
</dbReference>
<comment type="caution">
    <text evidence="1">The sequence shown here is derived from an EMBL/GenBank/DDBJ whole genome shotgun (WGS) entry which is preliminary data.</text>
</comment>
<reference evidence="1 2" key="1">
    <citation type="submission" date="2014-02" db="EMBL/GenBank/DDBJ databases">
        <title>Expanding our view of genomic diversity in Candidatus Accumulibacter clades.</title>
        <authorList>
            <person name="Skennerton C.T."/>
            <person name="Barr J.J."/>
            <person name="Slater F.R."/>
            <person name="Bond P.L."/>
            <person name="Tyson G.W."/>
        </authorList>
    </citation>
    <scope>NUCLEOTIDE SEQUENCE [LARGE SCALE GENOMIC DNA]</scope>
    <source>
        <strain evidence="2">BA-91</strain>
    </source>
</reference>
<proteinExistence type="predicted"/>
<evidence type="ECO:0000313" key="2">
    <source>
        <dbReference type="Proteomes" id="UP000020077"/>
    </source>
</evidence>
<sequence>MNFSIECEEEVDGRWIAEVPQLPGVLCYGETANEAMSKAEVLTLRAMAERLEQSESRPVEISISIPLAV</sequence>